<dbReference type="InterPro" id="IPR035994">
    <property type="entry name" value="Nucleoside_phosphorylase_sf"/>
</dbReference>
<evidence type="ECO:0000313" key="2">
    <source>
        <dbReference type="Proteomes" id="UP000006383"/>
    </source>
</evidence>
<dbReference type="HOGENOM" id="CLU_031475_1_1_5"/>
<dbReference type="GO" id="GO:0009116">
    <property type="term" value="P:nucleoside metabolic process"/>
    <property type="evidence" value="ECO:0007669"/>
    <property type="project" value="InterPro"/>
</dbReference>
<dbReference type="KEGG" id="bov:BOV_1496"/>
<dbReference type="PIRSF" id="PIRSF013171">
    <property type="entry name" value="Pur_nuclsid_perm"/>
    <property type="match status" value="1"/>
</dbReference>
<keyword evidence="2" id="KW-1185">Reference proteome</keyword>
<accession>A0A0H3AS75</accession>
<dbReference type="EMBL" id="CP000708">
    <property type="protein sequence ID" value="ABQ61563.1"/>
    <property type="molecule type" value="Genomic_DNA"/>
</dbReference>
<protein>
    <submittedName>
        <fullName evidence="1">Purine nucleoside permease</fullName>
    </submittedName>
</protein>
<proteinExistence type="predicted"/>
<dbReference type="GO" id="GO:0055085">
    <property type="term" value="P:transmembrane transport"/>
    <property type="evidence" value="ECO:0007669"/>
    <property type="project" value="InterPro"/>
</dbReference>
<dbReference type="PANTHER" id="PTHR38643">
    <property type="entry name" value="PURINE NUCLEOSIDE PERMEASE C285.05-RELATED"/>
    <property type="match status" value="1"/>
</dbReference>
<evidence type="ECO:0000313" key="1">
    <source>
        <dbReference type="EMBL" id="ABQ61563.1"/>
    </source>
</evidence>
<name>A0A0H3AS75_BRUO2</name>
<dbReference type="Gene3D" id="3.40.50.1580">
    <property type="entry name" value="Nucleoside phosphorylase domain"/>
    <property type="match status" value="1"/>
</dbReference>
<reference evidence="2" key="1">
    <citation type="journal article" date="2009" name="PLoS ONE">
        <title>Genome degradation in Brucella ovis corresponds with narrowing of its host range and tissue tropism.</title>
        <authorList>
            <person name="Tsolis R.M."/>
            <person name="Seshadri R."/>
            <person name="Santos R.L."/>
            <person name="Sangari F.J."/>
            <person name="Lobo J.M."/>
            <person name="de Jong M.F."/>
            <person name="Ren Q."/>
            <person name="Myers G."/>
            <person name="Brinkac L.M."/>
            <person name="Nelson W.C."/>
            <person name="Deboy R.T."/>
            <person name="Angiuoli S."/>
            <person name="Khouri H."/>
            <person name="Dimitrov G."/>
            <person name="Robinson J.R."/>
            <person name="Mulligan S."/>
            <person name="Walker R.L."/>
            <person name="Elzer P.E."/>
            <person name="Hassan K.A."/>
            <person name="Paulsen I.T."/>
        </authorList>
    </citation>
    <scope>NUCLEOTIDE SEQUENCE [LARGE SCALE GENOMIC DNA]</scope>
    <source>
        <strain evidence="2">ATCC 25840 / 63/290 / NCTC 10512</strain>
    </source>
</reference>
<dbReference type="GO" id="GO:0003824">
    <property type="term" value="F:catalytic activity"/>
    <property type="evidence" value="ECO:0007669"/>
    <property type="project" value="InterPro"/>
</dbReference>
<dbReference type="InterPro" id="IPR009486">
    <property type="entry name" value="Pur_nuclsid_perm"/>
</dbReference>
<sequence>MTMLRKGRVAVQFFFHFRSERLKSPMILSTRNLAYGLCGLSLFFSAPAFAKKPVRIAPKVMVITMFGDEAKPWLKGLKFTRKIRLPGLSPEYPTVDCTAEGLCLMTTGMGFANAASAVSAMALSRKFNLTHRYFLIAGIAGVDPKHGTLGSAHWAKYAVDASLNHRIDLREAPEGWPTGFFGLGAAKPGEKPKWSAGTEVFALNARLADYALATTRNVKLLDSDEAKAYRKHYTEEAATGAPKVTLCDTASTDTYWHGAKLGDAIGAWSKVLTDGKADYCTAQMEDNATLTALKRAAEAGKLDFNRIALLRTASNFDRQGKDQTAMESLAATSGGFPLATENAYRVGKAYADSIIANWKAWEKAPQVTAK</sequence>
<dbReference type="AlphaFoldDB" id="A0A0H3AS75"/>
<dbReference type="Pfam" id="PF06516">
    <property type="entry name" value="NUP"/>
    <property type="match status" value="1"/>
</dbReference>
<dbReference type="Proteomes" id="UP000006383">
    <property type="component" value="Chromosome I"/>
</dbReference>
<dbReference type="PANTHER" id="PTHR38643:SF1">
    <property type="entry name" value="PURINE NUCLEOSIDE PERMEASE C285.05-RELATED"/>
    <property type="match status" value="1"/>
</dbReference>
<gene>
    <name evidence="1" type="ordered locus">BOV_1496</name>
</gene>
<organism evidence="1 2">
    <name type="scientific">Brucella ovis (strain ATCC 25840 / 63/290 / NCTC 10512)</name>
    <dbReference type="NCBI Taxonomy" id="444178"/>
    <lineage>
        <taxon>Bacteria</taxon>
        <taxon>Pseudomonadati</taxon>
        <taxon>Pseudomonadota</taxon>
        <taxon>Alphaproteobacteria</taxon>
        <taxon>Hyphomicrobiales</taxon>
        <taxon>Brucellaceae</taxon>
        <taxon>Brucella/Ochrobactrum group</taxon>
        <taxon>Brucella</taxon>
    </lineage>
</organism>